<feature type="domain" description="FlgD/Vpr Ig-like" evidence="1">
    <location>
        <begin position="32"/>
        <end position="94"/>
    </location>
</feature>
<comment type="caution">
    <text evidence="2">The sequence shown here is derived from an EMBL/GenBank/DDBJ whole genome shotgun (WGS) entry which is preliminary data.</text>
</comment>
<name>A0A0S7XTH7_UNCSA</name>
<proteinExistence type="predicted"/>
<dbReference type="Pfam" id="PF13860">
    <property type="entry name" value="FlgD_ig"/>
    <property type="match status" value="1"/>
</dbReference>
<dbReference type="EMBL" id="LIZX01000104">
    <property type="protein sequence ID" value="KPJ65734.1"/>
    <property type="molecule type" value="Genomic_DNA"/>
</dbReference>
<dbReference type="AlphaFoldDB" id="A0A0S7XTH7"/>
<dbReference type="Proteomes" id="UP000051861">
    <property type="component" value="Unassembled WGS sequence"/>
</dbReference>
<evidence type="ECO:0000259" key="1">
    <source>
        <dbReference type="Pfam" id="PF13860"/>
    </source>
</evidence>
<protein>
    <recommendedName>
        <fullName evidence="1">FlgD/Vpr Ig-like domain-containing protein</fullName>
    </recommendedName>
</protein>
<dbReference type="InterPro" id="IPR026444">
    <property type="entry name" value="Secre_tail"/>
</dbReference>
<organism evidence="2 3">
    <name type="scientific">candidate division WOR-1 bacterium DG_54_3</name>
    <dbReference type="NCBI Taxonomy" id="1703775"/>
    <lineage>
        <taxon>Bacteria</taxon>
        <taxon>Bacillati</taxon>
        <taxon>Saganbacteria</taxon>
    </lineage>
</organism>
<dbReference type="InterPro" id="IPR025965">
    <property type="entry name" value="FlgD/Vpr_Ig-like"/>
</dbReference>
<gene>
    <name evidence="2" type="ORF">AMJ44_09575</name>
</gene>
<dbReference type="Gene3D" id="2.60.40.4070">
    <property type="match status" value="1"/>
</dbReference>
<accession>A0A0S7XTH7</accession>
<dbReference type="NCBIfam" id="TIGR04183">
    <property type="entry name" value="Por_Secre_tail"/>
    <property type="match status" value="1"/>
</dbReference>
<reference evidence="2 3" key="1">
    <citation type="journal article" date="2015" name="Microbiome">
        <title>Genomic resolution of linkages in carbon, nitrogen, and sulfur cycling among widespread estuary sediment bacteria.</title>
        <authorList>
            <person name="Baker B.J."/>
            <person name="Lazar C.S."/>
            <person name="Teske A.P."/>
            <person name="Dick G.J."/>
        </authorList>
    </citation>
    <scope>NUCLEOTIDE SEQUENCE [LARGE SCALE GENOMIC DNA]</scope>
    <source>
        <strain evidence="2">DG_54_3</strain>
    </source>
</reference>
<evidence type="ECO:0000313" key="3">
    <source>
        <dbReference type="Proteomes" id="UP000051861"/>
    </source>
</evidence>
<sequence length="106" mass="12115">MCSNVEDDRGSVLPEDFVLRQNHPNPFNSSTLIKYSLPKRAHVTVEIFNVLGQRVRSLVDREQSVGPYVIEWDGRSDNGHELATGVYFYRVEAGDHVEVKKMLLLK</sequence>
<evidence type="ECO:0000313" key="2">
    <source>
        <dbReference type="EMBL" id="KPJ65734.1"/>
    </source>
</evidence>